<accession>A0A645HVJ9</accession>
<dbReference type="AlphaFoldDB" id="A0A645HVJ9"/>
<proteinExistence type="predicted"/>
<feature type="transmembrane region" description="Helical" evidence="1">
    <location>
        <begin position="21"/>
        <end position="41"/>
    </location>
</feature>
<evidence type="ECO:0000313" key="2">
    <source>
        <dbReference type="EMBL" id="MPN42492.1"/>
    </source>
</evidence>
<dbReference type="EMBL" id="VSSQ01100270">
    <property type="protein sequence ID" value="MPN42492.1"/>
    <property type="molecule type" value="Genomic_DNA"/>
</dbReference>
<sequence>MDNALCRGTNLPISIHVGHDIVAVFLFLFAHDLVIDFVHFAPKRIHLLLCNGQAHLHLRFSERCP</sequence>
<protein>
    <submittedName>
        <fullName evidence="2">Uncharacterized protein</fullName>
    </submittedName>
</protein>
<evidence type="ECO:0000256" key="1">
    <source>
        <dbReference type="SAM" id="Phobius"/>
    </source>
</evidence>
<comment type="caution">
    <text evidence="2">The sequence shown here is derived from an EMBL/GenBank/DDBJ whole genome shotgun (WGS) entry which is preliminary data.</text>
</comment>
<keyword evidence="1" id="KW-0812">Transmembrane</keyword>
<reference evidence="2" key="1">
    <citation type="submission" date="2019-08" db="EMBL/GenBank/DDBJ databases">
        <authorList>
            <person name="Kucharzyk K."/>
            <person name="Murdoch R.W."/>
            <person name="Higgins S."/>
            <person name="Loffler F."/>
        </authorList>
    </citation>
    <scope>NUCLEOTIDE SEQUENCE</scope>
</reference>
<keyword evidence="1" id="KW-1133">Transmembrane helix</keyword>
<organism evidence="2">
    <name type="scientific">bioreactor metagenome</name>
    <dbReference type="NCBI Taxonomy" id="1076179"/>
    <lineage>
        <taxon>unclassified sequences</taxon>
        <taxon>metagenomes</taxon>
        <taxon>ecological metagenomes</taxon>
    </lineage>
</organism>
<gene>
    <name evidence="2" type="ORF">SDC9_190049</name>
</gene>
<keyword evidence="1" id="KW-0472">Membrane</keyword>
<name>A0A645HVJ9_9ZZZZ</name>